<keyword evidence="1" id="KW-0732">Signal</keyword>
<feature type="signal peptide" evidence="1">
    <location>
        <begin position="1"/>
        <end position="30"/>
    </location>
</feature>
<evidence type="ECO:0000313" key="4">
    <source>
        <dbReference type="Proteomes" id="UP000310754"/>
    </source>
</evidence>
<feature type="domain" description="EF-hand" evidence="2">
    <location>
        <begin position="58"/>
        <end position="93"/>
    </location>
</feature>
<proteinExistence type="predicted"/>
<evidence type="ECO:0000313" key="3">
    <source>
        <dbReference type="EMBL" id="THF50889.1"/>
    </source>
</evidence>
<name>A0A4S3ZYG0_9HYPH</name>
<dbReference type="PROSITE" id="PS50222">
    <property type="entry name" value="EF_HAND_2"/>
    <property type="match status" value="1"/>
</dbReference>
<accession>A0A4S3ZYG0</accession>
<dbReference type="AlphaFoldDB" id="A0A4S3ZYG0"/>
<reference evidence="3 4" key="1">
    <citation type="submission" date="2019-04" db="EMBL/GenBank/DDBJ databases">
        <title>Rhizobium terrae sp. nov., isolated from a paddy soil.</title>
        <authorList>
            <person name="Lin S.-Y."/>
            <person name="Hameed A."/>
            <person name="Huang H.-I."/>
            <person name="Young C.-C."/>
        </authorList>
    </citation>
    <scope>NUCLEOTIDE SEQUENCE [LARGE SCALE GENOMIC DNA]</scope>
    <source>
        <strain evidence="3 4">CC-HIH110</strain>
    </source>
</reference>
<sequence length="205" mass="22288">MTISKHISHRCAAALLAPLLVMAGVSPAFAHPDIAITLRVLFDMRRGVLTGLGESWTFDAAYSRTLLDEYDRDHDGTLNAAETEALREKLIADLRRKRFFTNLTMGGKPAAGIEPVGFAAEAHNGVVTVTFAFNVAAPIDLRGQRLDVAVRDKDYTAAFKLADNAGLQIRGDFDKKCRATIAPDPQGAYFAKLVVPDEITLTCEP</sequence>
<gene>
    <name evidence="3" type="ORF">E6C51_08595</name>
</gene>
<organism evidence="3 4">
    <name type="scientific">Allorhizobium terrae</name>
    <dbReference type="NCBI Taxonomy" id="1848972"/>
    <lineage>
        <taxon>Bacteria</taxon>
        <taxon>Pseudomonadati</taxon>
        <taxon>Pseudomonadota</taxon>
        <taxon>Alphaproteobacteria</taxon>
        <taxon>Hyphomicrobiales</taxon>
        <taxon>Rhizobiaceae</taxon>
        <taxon>Rhizobium/Agrobacterium group</taxon>
        <taxon>Allorhizobium</taxon>
    </lineage>
</organism>
<dbReference type="Proteomes" id="UP000310754">
    <property type="component" value="Unassembled WGS sequence"/>
</dbReference>
<keyword evidence="4" id="KW-1185">Reference proteome</keyword>
<dbReference type="Pfam" id="PF06226">
    <property type="entry name" value="DUF1007"/>
    <property type="match status" value="1"/>
</dbReference>
<protein>
    <submittedName>
        <fullName evidence="3">DUF1007 family protein</fullName>
    </submittedName>
</protein>
<dbReference type="EMBL" id="SSOA01000003">
    <property type="protein sequence ID" value="THF50889.1"/>
    <property type="molecule type" value="Genomic_DNA"/>
</dbReference>
<dbReference type="InterPro" id="IPR002048">
    <property type="entry name" value="EF_hand_dom"/>
</dbReference>
<evidence type="ECO:0000256" key="1">
    <source>
        <dbReference type="SAM" id="SignalP"/>
    </source>
</evidence>
<dbReference type="RefSeq" id="WP_190235665.1">
    <property type="nucleotide sequence ID" value="NZ_SSOA01000003.1"/>
</dbReference>
<comment type="caution">
    <text evidence="3">The sequence shown here is derived from an EMBL/GenBank/DDBJ whole genome shotgun (WGS) entry which is preliminary data.</text>
</comment>
<feature type="chain" id="PRO_5020584220" evidence="1">
    <location>
        <begin position="31"/>
        <end position="205"/>
    </location>
</feature>
<dbReference type="InterPro" id="IPR010412">
    <property type="entry name" value="DUF1007"/>
</dbReference>
<evidence type="ECO:0000259" key="2">
    <source>
        <dbReference type="PROSITE" id="PS50222"/>
    </source>
</evidence>
<dbReference type="GO" id="GO:0005509">
    <property type="term" value="F:calcium ion binding"/>
    <property type="evidence" value="ECO:0007669"/>
    <property type="project" value="InterPro"/>
</dbReference>